<feature type="binding site" evidence="7">
    <location>
        <begin position="269"/>
        <end position="272"/>
    </location>
    <ligand>
        <name>GTP</name>
        <dbReference type="ChEBI" id="CHEBI:37565"/>
    </ligand>
</feature>
<dbReference type="Gene3D" id="3.40.50.300">
    <property type="entry name" value="P-loop containing nucleotide triphosphate hydrolases"/>
    <property type="match status" value="1"/>
</dbReference>
<feature type="domain" description="MnmE helical" evidence="10">
    <location>
        <begin position="123"/>
        <end position="424"/>
    </location>
</feature>
<keyword evidence="7" id="KW-0460">Magnesium</keyword>
<keyword evidence="2 7" id="KW-0819">tRNA processing</keyword>
<comment type="caution">
    <text evidence="11">The sequence shown here is derived from an EMBL/GenBank/DDBJ whole genome shotgun (WGS) entry which is preliminary data.</text>
</comment>
<dbReference type="Pfam" id="PF12631">
    <property type="entry name" value="MnmE_helical"/>
    <property type="match status" value="1"/>
</dbReference>
<feature type="binding site" evidence="7">
    <location>
        <position position="427"/>
    </location>
    <ligand>
        <name>(6S)-5-formyl-5,6,7,8-tetrahydrofolate</name>
        <dbReference type="ChEBI" id="CHEBI:57457"/>
    </ligand>
</feature>
<keyword evidence="7" id="KW-0963">Cytoplasm</keyword>
<feature type="binding site" evidence="7">
    <location>
        <position position="249"/>
    </location>
    <ligand>
        <name>K(+)</name>
        <dbReference type="ChEBI" id="CHEBI:29103"/>
    </ligand>
</feature>
<evidence type="ECO:0000313" key="12">
    <source>
        <dbReference type="Proteomes" id="UP000283003"/>
    </source>
</evidence>
<dbReference type="InterPro" id="IPR005225">
    <property type="entry name" value="Small_GTP-bd"/>
</dbReference>
<keyword evidence="5 7" id="KW-0630">Potassium</keyword>
<dbReference type="GO" id="GO:0003924">
    <property type="term" value="F:GTPase activity"/>
    <property type="evidence" value="ECO:0007669"/>
    <property type="project" value="UniProtKB-UniRule"/>
</dbReference>
<feature type="binding site" evidence="7">
    <location>
        <begin position="244"/>
        <end position="250"/>
    </location>
    <ligand>
        <name>GTP</name>
        <dbReference type="ChEBI" id="CHEBI:37565"/>
    </ligand>
</feature>
<dbReference type="InterPro" id="IPR027368">
    <property type="entry name" value="MnmE_dom2"/>
</dbReference>
<dbReference type="InterPro" id="IPR018948">
    <property type="entry name" value="GTP-bd_TrmE_N"/>
</dbReference>
<organism evidence="11 12">
    <name type="scientific">Croceicoccus ponticola</name>
    <dbReference type="NCBI Taxonomy" id="2217664"/>
    <lineage>
        <taxon>Bacteria</taxon>
        <taxon>Pseudomonadati</taxon>
        <taxon>Pseudomonadota</taxon>
        <taxon>Alphaproteobacteria</taxon>
        <taxon>Sphingomonadales</taxon>
        <taxon>Erythrobacteraceae</taxon>
        <taxon>Croceicoccus</taxon>
    </lineage>
</organism>
<feature type="binding site" evidence="7">
    <location>
        <position position="229"/>
    </location>
    <ligand>
        <name>Mg(2+)</name>
        <dbReference type="ChEBI" id="CHEBI:18420"/>
    </ligand>
</feature>
<accession>A0A437GYZ7</accession>
<dbReference type="NCBIfam" id="NF003661">
    <property type="entry name" value="PRK05291.1-3"/>
    <property type="match status" value="1"/>
</dbReference>
<dbReference type="GO" id="GO:0005737">
    <property type="term" value="C:cytoplasm"/>
    <property type="evidence" value="ECO:0007669"/>
    <property type="project" value="UniProtKB-SubCell"/>
</dbReference>
<comment type="cofactor">
    <cofactor evidence="7">
        <name>K(+)</name>
        <dbReference type="ChEBI" id="CHEBI:29103"/>
    </cofactor>
    <text evidence="7">Binds 1 potassium ion per subunit.</text>
</comment>
<keyword evidence="6 7" id="KW-0342">GTP-binding</keyword>
<dbReference type="HAMAP" id="MF_00379">
    <property type="entry name" value="GTPase_MnmE"/>
    <property type="match status" value="1"/>
</dbReference>
<feature type="binding site" evidence="7">
    <location>
        <position position="246"/>
    </location>
    <ligand>
        <name>K(+)</name>
        <dbReference type="ChEBI" id="CHEBI:29103"/>
    </ligand>
</feature>
<dbReference type="GO" id="GO:0002098">
    <property type="term" value="P:tRNA wobble uridine modification"/>
    <property type="evidence" value="ECO:0007669"/>
    <property type="project" value="TreeGrafter"/>
</dbReference>
<evidence type="ECO:0000256" key="7">
    <source>
        <dbReference type="HAMAP-Rule" id="MF_00379"/>
    </source>
</evidence>
<dbReference type="AlphaFoldDB" id="A0A437GYZ7"/>
<comment type="caution">
    <text evidence="7">Lacks conserved residue(s) required for the propagation of feature annotation.</text>
</comment>
<dbReference type="InterPro" id="IPR027417">
    <property type="entry name" value="P-loop_NTPase"/>
</dbReference>
<dbReference type="GO" id="GO:0005525">
    <property type="term" value="F:GTP binding"/>
    <property type="evidence" value="ECO:0007669"/>
    <property type="project" value="UniProtKB-UniRule"/>
</dbReference>
<dbReference type="CDD" id="cd14858">
    <property type="entry name" value="TrmE_N"/>
    <property type="match status" value="1"/>
</dbReference>
<dbReference type="NCBIfam" id="TIGR00231">
    <property type="entry name" value="small_GTP"/>
    <property type="match status" value="1"/>
</dbReference>
<feature type="domain" description="G" evidence="8">
    <location>
        <begin position="217"/>
        <end position="303"/>
    </location>
</feature>
<feature type="binding site" evidence="7">
    <location>
        <position position="22"/>
    </location>
    <ligand>
        <name>(6S)-5-formyl-5,6,7,8-tetrahydrofolate</name>
        <dbReference type="ChEBI" id="CHEBI:57457"/>
    </ligand>
</feature>
<keyword evidence="7" id="KW-0479">Metal-binding</keyword>
<dbReference type="OrthoDB" id="9805918at2"/>
<comment type="subcellular location">
    <subcellularLocation>
        <location evidence="7">Cytoplasm</location>
    </subcellularLocation>
</comment>
<feature type="binding site" evidence="7">
    <location>
        <position position="80"/>
    </location>
    <ligand>
        <name>(6S)-5-formyl-5,6,7,8-tetrahydrofolate</name>
        <dbReference type="ChEBI" id="CHEBI:57457"/>
    </ligand>
</feature>
<dbReference type="Gene3D" id="1.20.120.430">
    <property type="entry name" value="tRNA modification GTPase MnmE domain 2"/>
    <property type="match status" value="1"/>
</dbReference>
<dbReference type="SUPFAM" id="SSF103025">
    <property type="entry name" value="Folate-binding domain"/>
    <property type="match status" value="1"/>
</dbReference>
<dbReference type="GO" id="GO:0030488">
    <property type="term" value="P:tRNA methylation"/>
    <property type="evidence" value="ECO:0007669"/>
    <property type="project" value="TreeGrafter"/>
</dbReference>
<evidence type="ECO:0000259" key="10">
    <source>
        <dbReference type="Pfam" id="PF12631"/>
    </source>
</evidence>
<dbReference type="EMBL" id="RXOL01000002">
    <property type="protein sequence ID" value="RVQ67710.1"/>
    <property type="molecule type" value="Genomic_DNA"/>
</dbReference>
<evidence type="ECO:0000256" key="1">
    <source>
        <dbReference type="ARBA" id="ARBA00011043"/>
    </source>
</evidence>
<evidence type="ECO:0000256" key="5">
    <source>
        <dbReference type="ARBA" id="ARBA00022958"/>
    </source>
</evidence>
<evidence type="ECO:0000259" key="8">
    <source>
        <dbReference type="Pfam" id="PF01926"/>
    </source>
</evidence>
<evidence type="ECO:0000313" key="11">
    <source>
        <dbReference type="EMBL" id="RVQ67710.1"/>
    </source>
</evidence>
<feature type="binding site" evidence="7">
    <location>
        <position position="225"/>
    </location>
    <ligand>
        <name>K(+)</name>
        <dbReference type="ChEBI" id="CHEBI:29103"/>
    </ligand>
</feature>
<comment type="similarity">
    <text evidence="1 7">Belongs to the TRAFAC class TrmE-Era-EngA-EngB-Septin-like GTPase superfamily. TrmE GTPase family.</text>
</comment>
<dbReference type="InterPro" id="IPR006073">
    <property type="entry name" value="GTP-bd"/>
</dbReference>
<feature type="domain" description="GTP-binding protein TrmE N-terminal" evidence="9">
    <location>
        <begin position="5"/>
        <end position="120"/>
    </location>
</feature>
<protein>
    <recommendedName>
        <fullName evidence="7">tRNA modification GTPase MnmE</fullName>
        <ecNumber evidence="7">3.6.-.-</ecNumber>
    </recommendedName>
</protein>
<dbReference type="SUPFAM" id="SSF116878">
    <property type="entry name" value="TrmE connector domain"/>
    <property type="match status" value="1"/>
</dbReference>
<evidence type="ECO:0000256" key="3">
    <source>
        <dbReference type="ARBA" id="ARBA00022741"/>
    </source>
</evidence>
<dbReference type="InterPro" id="IPR031168">
    <property type="entry name" value="G_TrmE"/>
</dbReference>
<dbReference type="Pfam" id="PF10396">
    <property type="entry name" value="TrmE_N"/>
    <property type="match status" value="1"/>
</dbReference>
<feature type="binding site" evidence="7">
    <location>
        <position position="250"/>
    </location>
    <ligand>
        <name>Mg(2+)</name>
        <dbReference type="ChEBI" id="CHEBI:18420"/>
    </ligand>
</feature>
<keyword evidence="3 7" id="KW-0547">Nucleotide-binding</keyword>
<feature type="binding site" evidence="7">
    <location>
        <position position="244"/>
    </location>
    <ligand>
        <name>K(+)</name>
        <dbReference type="ChEBI" id="CHEBI:29103"/>
    </ligand>
</feature>
<dbReference type="Pfam" id="PF01926">
    <property type="entry name" value="MMR_HSR1"/>
    <property type="match status" value="1"/>
</dbReference>
<keyword evidence="12" id="KW-1185">Reference proteome</keyword>
<feature type="binding site" evidence="7">
    <location>
        <position position="120"/>
    </location>
    <ligand>
        <name>(6S)-5-formyl-5,6,7,8-tetrahydrofolate</name>
        <dbReference type="ChEBI" id="CHEBI:57457"/>
    </ligand>
</feature>
<dbReference type="Proteomes" id="UP000283003">
    <property type="component" value="Unassembled WGS sequence"/>
</dbReference>
<reference evidence="11 12" key="1">
    <citation type="submission" date="2018-12" db="EMBL/GenBank/DDBJ databases">
        <title>Croceicoccus ponticola sp. nov., a lipolytic bacterium isolated from seawater.</title>
        <authorList>
            <person name="Yoon J.-H."/>
        </authorList>
    </citation>
    <scope>NUCLEOTIDE SEQUENCE [LARGE SCALE GENOMIC DNA]</scope>
    <source>
        <strain evidence="11 12">GM-16</strain>
    </source>
</reference>
<evidence type="ECO:0000256" key="6">
    <source>
        <dbReference type="ARBA" id="ARBA00023134"/>
    </source>
</evidence>
<dbReference type="GO" id="GO:0046872">
    <property type="term" value="F:metal ion binding"/>
    <property type="evidence" value="ECO:0007669"/>
    <property type="project" value="UniProtKB-KW"/>
</dbReference>
<dbReference type="PANTHER" id="PTHR42714">
    <property type="entry name" value="TRNA MODIFICATION GTPASE GTPBP3"/>
    <property type="match status" value="1"/>
</dbReference>
<dbReference type="InterPro" id="IPR027266">
    <property type="entry name" value="TrmE/GcvT-like"/>
</dbReference>
<feature type="binding site" evidence="7">
    <location>
        <begin position="225"/>
        <end position="230"/>
    </location>
    <ligand>
        <name>GTP</name>
        <dbReference type="ChEBI" id="CHEBI:37565"/>
    </ligand>
</feature>
<dbReference type="EC" id="3.6.-.-" evidence="7"/>
<evidence type="ECO:0000256" key="4">
    <source>
        <dbReference type="ARBA" id="ARBA00022801"/>
    </source>
</evidence>
<dbReference type="PANTHER" id="PTHR42714:SF2">
    <property type="entry name" value="TRNA MODIFICATION GTPASE GTPBP3, MITOCHONDRIAL"/>
    <property type="match status" value="1"/>
</dbReference>
<dbReference type="FunFam" id="3.30.1360.120:FF:000007">
    <property type="entry name" value="tRNA modification GTPase GTPBP3, mitochondrial"/>
    <property type="match status" value="1"/>
</dbReference>
<comment type="subunit">
    <text evidence="7">Homodimer. Heterotetramer of two MnmE and two MnmG subunits.</text>
</comment>
<dbReference type="Gene3D" id="3.30.1360.120">
    <property type="entry name" value="Probable tRNA modification gtpase trme, domain 1"/>
    <property type="match status" value="1"/>
</dbReference>
<gene>
    <name evidence="7 11" type="primary">mnmE</name>
    <name evidence="7" type="synonym">trmE</name>
    <name evidence="11" type="ORF">EKN06_07210</name>
</gene>
<comment type="function">
    <text evidence="7">Exhibits a very high intrinsic GTPase hydrolysis rate. Involved in the addition of a carboxymethylaminomethyl (cmnm) group at the wobble position (U34) of certain tRNAs, forming tRNA-cmnm(5)s(2)U34.</text>
</comment>
<dbReference type="SUPFAM" id="SSF52540">
    <property type="entry name" value="P-loop containing nucleoside triphosphate hydrolases"/>
    <property type="match status" value="1"/>
</dbReference>
<proteinExistence type="inferred from homology"/>
<evidence type="ECO:0000259" key="9">
    <source>
        <dbReference type="Pfam" id="PF10396"/>
    </source>
</evidence>
<dbReference type="InterPro" id="IPR004520">
    <property type="entry name" value="GTPase_MnmE"/>
</dbReference>
<keyword evidence="4 7" id="KW-0378">Hydrolase</keyword>
<evidence type="ECO:0000256" key="2">
    <source>
        <dbReference type="ARBA" id="ARBA00022694"/>
    </source>
</evidence>
<dbReference type="CDD" id="cd04164">
    <property type="entry name" value="trmE"/>
    <property type="match status" value="1"/>
</dbReference>
<dbReference type="InterPro" id="IPR025867">
    <property type="entry name" value="MnmE_helical"/>
</dbReference>
<sequence>MSVDTIFALSSGSPPAAIAVIRVSGPDAGLALTRLGGSVPPARTAKVRTLRDPDSGDVLDRALVLFLPGPDNATGEDCAELHLHGGRAVIAAVEQALAAIAGLRRAEPGEFTRRAFSNGRLDLAEAEGLADLLSAETELQRRNAQALASGALSGQVEAWRIELLSLAAMVEADLDFSDEDDVADLPPAFMARCLALANEIGQWLQAPRAEVLKEGYRVTIAGPPNAGKSSLFNAIIGEDAAIATPIAGTTRDILLRSVSISGVPFLFSDTAGIRDDTSDQIERIGIERARRELAQADLVLWLGPDDDAPASAWNLETMVDLPLHRSKLNPRHRVSAVTGEGLLELRHDLVSHALQAMPQPGQVAVSRHQGELLGEAETAIAEAAMASDSLIVAEQLRVARVTFDRLTGRAATEDMLDALFGKFCIGK</sequence>
<name>A0A437GYZ7_9SPHN</name>